<sequence length="240" mass="27797">MSIVLFLLLLLIMVILFTLVVISKSKVLLRGNYLRRSWVKWIFILYCTLLGVSVAVFYLIPDKGFLSPLSDRQIDEELKRSQDMLQVAKEHRLDKTPGIHLLGKKNIIYTGKELELVSPHGNDLNLQIIVERKDEQDDTIEAFCYAGKNLLNNMDFSERIKSPQMELSGKKLQIKKPDPYEIRLSRFEKDFTVTQFLDQSSRYLDHGPSMMWQQSVLYLRIPSDVQIKDTGLDIQFIGAD</sequence>
<evidence type="ECO:0000313" key="3">
    <source>
        <dbReference type="Proteomes" id="UP000323521"/>
    </source>
</evidence>
<dbReference type="EMBL" id="CP017634">
    <property type="protein sequence ID" value="ATW28099.1"/>
    <property type="molecule type" value="Genomic_DNA"/>
</dbReference>
<keyword evidence="1" id="KW-1133">Transmembrane helix</keyword>
<dbReference type="KEGG" id="fwa:DCMF_28095"/>
<dbReference type="OrthoDB" id="2455517at2"/>
<dbReference type="AlphaFoldDB" id="A0A3G1L0D4"/>
<dbReference type="RefSeq" id="WP_148137508.1">
    <property type="nucleotide sequence ID" value="NZ_CP017634.1"/>
</dbReference>
<name>A0A3G1L0D4_FORW1</name>
<reference evidence="2 3" key="1">
    <citation type="submission" date="2016-10" db="EMBL/GenBank/DDBJ databases">
        <title>Complete Genome Sequence of Peptococcaceae strain DCMF.</title>
        <authorList>
            <person name="Edwards R.J."/>
            <person name="Holland S.I."/>
            <person name="Deshpande N.P."/>
            <person name="Wong Y.K."/>
            <person name="Ertan H."/>
            <person name="Manefield M."/>
            <person name="Russell T.L."/>
            <person name="Lee M.J."/>
        </authorList>
    </citation>
    <scope>NUCLEOTIDE SEQUENCE [LARGE SCALE GENOMIC DNA]</scope>
    <source>
        <strain evidence="2 3">DCMF</strain>
    </source>
</reference>
<keyword evidence="3" id="KW-1185">Reference proteome</keyword>
<proteinExistence type="predicted"/>
<evidence type="ECO:0000313" key="2">
    <source>
        <dbReference type="EMBL" id="ATW28099.1"/>
    </source>
</evidence>
<evidence type="ECO:0000256" key="1">
    <source>
        <dbReference type="SAM" id="Phobius"/>
    </source>
</evidence>
<accession>A0A3G1L0D4</accession>
<feature type="transmembrane region" description="Helical" evidence="1">
    <location>
        <begin position="39"/>
        <end position="60"/>
    </location>
</feature>
<gene>
    <name evidence="2" type="ORF">DCMF_28095</name>
</gene>
<protein>
    <submittedName>
        <fullName evidence="2">Uncharacterized protein</fullName>
    </submittedName>
</protein>
<organism evidence="2 3">
    <name type="scientific">Formimonas warabiya</name>
    <dbReference type="NCBI Taxonomy" id="1761012"/>
    <lineage>
        <taxon>Bacteria</taxon>
        <taxon>Bacillati</taxon>
        <taxon>Bacillota</taxon>
        <taxon>Clostridia</taxon>
        <taxon>Eubacteriales</taxon>
        <taxon>Peptococcaceae</taxon>
        <taxon>Candidatus Formimonas</taxon>
    </lineage>
</organism>
<dbReference type="Proteomes" id="UP000323521">
    <property type="component" value="Chromosome"/>
</dbReference>
<keyword evidence="1" id="KW-0472">Membrane</keyword>
<keyword evidence="1" id="KW-0812">Transmembrane</keyword>